<protein>
    <submittedName>
        <fullName evidence="2">Uncharacterized protein</fullName>
    </submittedName>
</protein>
<dbReference type="EMBL" id="NHYE01001247">
    <property type="protein sequence ID" value="PPQ97468.1"/>
    <property type="molecule type" value="Genomic_DNA"/>
</dbReference>
<accession>A0A409Y3A7</accession>
<feature type="compositionally biased region" description="Basic and acidic residues" evidence="1">
    <location>
        <begin position="142"/>
        <end position="154"/>
    </location>
</feature>
<feature type="region of interest" description="Disordered" evidence="1">
    <location>
        <begin position="109"/>
        <end position="154"/>
    </location>
</feature>
<sequence>MQVHRLLRTFEANYQDLYLAPYAAAAFIPLIKSPSLRVPRPVELPQDIHPLPESVNAYFVYPFTIEPHTITLESSRRTTLAAHTARREAYLRSRADEKERRKREALRRIAPGFEPHGGPLVPTKSASPRNSLASPIQGMVDESNRHDQRPRSVMDDLVDQLAALEGSSGPTPTLS</sequence>
<keyword evidence="3" id="KW-1185">Reference proteome</keyword>
<dbReference type="OrthoDB" id="2506317at2759"/>
<dbReference type="AlphaFoldDB" id="A0A409Y3A7"/>
<reference evidence="2 3" key="1">
    <citation type="journal article" date="2018" name="Evol. Lett.">
        <title>Horizontal gene cluster transfer increased hallucinogenic mushroom diversity.</title>
        <authorList>
            <person name="Reynolds H.T."/>
            <person name="Vijayakumar V."/>
            <person name="Gluck-Thaler E."/>
            <person name="Korotkin H.B."/>
            <person name="Matheny P.B."/>
            <person name="Slot J.C."/>
        </authorList>
    </citation>
    <scope>NUCLEOTIDE SEQUENCE [LARGE SCALE GENOMIC DNA]</scope>
    <source>
        <strain evidence="2 3">SRW20</strain>
    </source>
</reference>
<dbReference type="InParanoid" id="A0A409Y3A7"/>
<organism evidence="2 3">
    <name type="scientific">Gymnopilus dilepis</name>
    <dbReference type="NCBI Taxonomy" id="231916"/>
    <lineage>
        <taxon>Eukaryota</taxon>
        <taxon>Fungi</taxon>
        <taxon>Dikarya</taxon>
        <taxon>Basidiomycota</taxon>
        <taxon>Agaricomycotina</taxon>
        <taxon>Agaricomycetes</taxon>
        <taxon>Agaricomycetidae</taxon>
        <taxon>Agaricales</taxon>
        <taxon>Agaricineae</taxon>
        <taxon>Hymenogastraceae</taxon>
        <taxon>Gymnopilus</taxon>
    </lineage>
</organism>
<gene>
    <name evidence="2" type="ORF">CVT26_002816</name>
</gene>
<comment type="caution">
    <text evidence="2">The sequence shown here is derived from an EMBL/GenBank/DDBJ whole genome shotgun (WGS) entry which is preliminary data.</text>
</comment>
<evidence type="ECO:0000256" key="1">
    <source>
        <dbReference type="SAM" id="MobiDB-lite"/>
    </source>
</evidence>
<evidence type="ECO:0000313" key="2">
    <source>
        <dbReference type="EMBL" id="PPQ97468.1"/>
    </source>
</evidence>
<feature type="compositionally biased region" description="Polar residues" evidence="1">
    <location>
        <begin position="124"/>
        <end position="134"/>
    </location>
</feature>
<name>A0A409Y3A7_9AGAR</name>
<proteinExistence type="predicted"/>
<evidence type="ECO:0000313" key="3">
    <source>
        <dbReference type="Proteomes" id="UP000284706"/>
    </source>
</evidence>
<dbReference type="Proteomes" id="UP000284706">
    <property type="component" value="Unassembled WGS sequence"/>
</dbReference>